<gene>
    <name evidence="3" type="ORF">ACFSDX_11520</name>
</gene>
<dbReference type="Proteomes" id="UP001597197">
    <property type="component" value="Unassembled WGS sequence"/>
</dbReference>
<accession>A0ABW4QU03</accession>
<feature type="chain" id="PRO_5045890488" evidence="2">
    <location>
        <begin position="21"/>
        <end position="95"/>
    </location>
</feature>
<keyword evidence="4" id="KW-1185">Reference proteome</keyword>
<keyword evidence="2" id="KW-0732">Signal</keyword>
<feature type="signal peptide" evidence="2">
    <location>
        <begin position="1"/>
        <end position="20"/>
    </location>
</feature>
<evidence type="ECO:0000313" key="4">
    <source>
        <dbReference type="Proteomes" id="UP001597197"/>
    </source>
</evidence>
<comment type="caution">
    <text evidence="3">The sequence shown here is derived from an EMBL/GenBank/DDBJ whole genome shotgun (WGS) entry which is preliminary data.</text>
</comment>
<evidence type="ECO:0000256" key="1">
    <source>
        <dbReference type="SAM" id="MobiDB-lite"/>
    </source>
</evidence>
<sequence length="95" mass="10438">MRTALFITGLIGLLATAAVAAPTESASATWRGRGFRHHRPSQGDYVPVYASYRHHSREQRGVFGFLHRGNPAARHHGKQPLKHGASGRKHTTGLF</sequence>
<organism evidence="3 4">
    <name type="scientific">Hymenobacter bucti</name>
    <dbReference type="NCBI Taxonomy" id="1844114"/>
    <lineage>
        <taxon>Bacteria</taxon>
        <taxon>Pseudomonadati</taxon>
        <taxon>Bacteroidota</taxon>
        <taxon>Cytophagia</taxon>
        <taxon>Cytophagales</taxon>
        <taxon>Hymenobacteraceae</taxon>
        <taxon>Hymenobacter</taxon>
    </lineage>
</organism>
<reference evidence="4" key="1">
    <citation type="journal article" date="2019" name="Int. J. Syst. Evol. Microbiol.">
        <title>The Global Catalogue of Microorganisms (GCM) 10K type strain sequencing project: providing services to taxonomists for standard genome sequencing and annotation.</title>
        <authorList>
            <consortium name="The Broad Institute Genomics Platform"/>
            <consortium name="The Broad Institute Genome Sequencing Center for Infectious Disease"/>
            <person name="Wu L."/>
            <person name="Ma J."/>
        </authorList>
    </citation>
    <scope>NUCLEOTIDE SEQUENCE [LARGE SCALE GENOMIC DNA]</scope>
    <source>
        <strain evidence="4">CGMCC 1.15795</strain>
    </source>
</reference>
<dbReference type="RefSeq" id="WP_382313567.1">
    <property type="nucleotide sequence ID" value="NZ_JBHUFD010000003.1"/>
</dbReference>
<feature type="compositionally biased region" description="Basic residues" evidence="1">
    <location>
        <begin position="73"/>
        <end position="95"/>
    </location>
</feature>
<name>A0ABW4QU03_9BACT</name>
<feature type="region of interest" description="Disordered" evidence="1">
    <location>
        <begin position="68"/>
        <end position="95"/>
    </location>
</feature>
<evidence type="ECO:0000256" key="2">
    <source>
        <dbReference type="SAM" id="SignalP"/>
    </source>
</evidence>
<protein>
    <submittedName>
        <fullName evidence="3">Uncharacterized protein</fullName>
    </submittedName>
</protein>
<proteinExistence type="predicted"/>
<dbReference type="EMBL" id="JBHUFD010000003">
    <property type="protein sequence ID" value="MFD1873061.1"/>
    <property type="molecule type" value="Genomic_DNA"/>
</dbReference>
<evidence type="ECO:0000313" key="3">
    <source>
        <dbReference type="EMBL" id="MFD1873061.1"/>
    </source>
</evidence>